<organism evidence="6 7">
    <name type="scientific">Nakaseomyces bracarensis</name>
    <dbReference type="NCBI Taxonomy" id="273131"/>
    <lineage>
        <taxon>Eukaryota</taxon>
        <taxon>Fungi</taxon>
        <taxon>Dikarya</taxon>
        <taxon>Ascomycota</taxon>
        <taxon>Saccharomycotina</taxon>
        <taxon>Saccharomycetes</taxon>
        <taxon>Saccharomycetales</taxon>
        <taxon>Saccharomycetaceae</taxon>
        <taxon>Nakaseomyces</taxon>
    </lineage>
</organism>
<evidence type="ECO:0000313" key="7">
    <source>
        <dbReference type="Proteomes" id="UP001623330"/>
    </source>
</evidence>
<evidence type="ECO:0000256" key="3">
    <source>
        <dbReference type="ARBA" id="ARBA00022833"/>
    </source>
</evidence>
<sequence length="157" mass="18203">MDHNKLDLRKFKPHQQQLILQHLALTNQQVKEIKQHGCEFSHRKNCSHIPCKFFMIGSCQAGKTCPFSHDLDVIERAFNTPCKYFKKGTCKFGDKCINSHIIIPTNYNTQDTIPRSMNNPQTIPSLHKQFMEAEVRNQNFTLSSDFKTNDSFFHSGN</sequence>
<evidence type="ECO:0000256" key="4">
    <source>
        <dbReference type="PROSITE-ProRule" id="PRU00723"/>
    </source>
</evidence>
<dbReference type="Gene3D" id="1.20.120.1350">
    <property type="entry name" value="Pneumovirus matrix protein 2 (M2), zinc-binding domain"/>
    <property type="match status" value="1"/>
</dbReference>
<dbReference type="SUPFAM" id="SSF90229">
    <property type="entry name" value="CCCH zinc finger"/>
    <property type="match status" value="2"/>
</dbReference>
<feature type="zinc finger region" description="C3H1-type" evidence="4">
    <location>
        <begin position="45"/>
        <end position="72"/>
    </location>
</feature>
<dbReference type="Pfam" id="PF00642">
    <property type="entry name" value="zf-CCCH"/>
    <property type="match status" value="2"/>
</dbReference>
<evidence type="ECO:0000259" key="5">
    <source>
        <dbReference type="PROSITE" id="PS50103"/>
    </source>
</evidence>
<dbReference type="Gene3D" id="4.10.1000.10">
    <property type="entry name" value="Zinc finger, CCCH-type"/>
    <property type="match status" value="1"/>
</dbReference>
<dbReference type="EMBL" id="JBEVYD010000004">
    <property type="protein sequence ID" value="KAL3233748.1"/>
    <property type="molecule type" value="Genomic_DNA"/>
</dbReference>
<proteinExistence type="predicted"/>
<dbReference type="InterPro" id="IPR045072">
    <property type="entry name" value="MKRN-like"/>
</dbReference>
<accession>A0ABR4NXX1</accession>
<protein>
    <submittedName>
        <fullName evidence="6">Zinc finger protein LEE1</fullName>
    </submittedName>
</protein>
<keyword evidence="7" id="KW-1185">Reference proteome</keyword>
<reference evidence="6 7" key="1">
    <citation type="submission" date="2024-05" db="EMBL/GenBank/DDBJ databases">
        <title>Long read based assembly of the Candida bracarensis genome reveals expanded adhesin content.</title>
        <authorList>
            <person name="Marcet-Houben M."/>
            <person name="Ksiezopolska E."/>
            <person name="Gabaldon T."/>
        </authorList>
    </citation>
    <scope>NUCLEOTIDE SEQUENCE [LARGE SCALE GENOMIC DNA]</scope>
    <source>
        <strain evidence="6 7">CBM6</strain>
    </source>
</reference>
<feature type="domain" description="C3H1-type" evidence="5">
    <location>
        <begin position="81"/>
        <end position="103"/>
    </location>
</feature>
<evidence type="ECO:0000313" key="6">
    <source>
        <dbReference type="EMBL" id="KAL3233748.1"/>
    </source>
</evidence>
<dbReference type="Proteomes" id="UP001623330">
    <property type="component" value="Unassembled WGS sequence"/>
</dbReference>
<dbReference type="InterPro" id="IPR036855">
    <property type="entry name" value="Znf_CCCH_sf"/>
</dbReference>
<keyword evidence="1 4" id="KW-0479">Metal-binding</keyword>
<evidence type="ECO:0000256" key="2">
    <source>
        <dbReference type="ARBA" id="ARBA00022771"/>
    </source>
</evidence>
<dbReference type="PROSITE" id="PS50103">
    <property type="entry name" value="ZF_C3H1"/>
    <property type="match status" value="2"/>
</dbReference>
<feature type="domain" description="C3H1-type" evidence="5">
    <location>
        <begin position="45"/>
        <end position="72"/>
    </location>
</feature>
<evidence type="ECO:0000256" key="1">
    <source>
        <dbReference type="ARBA" id="ARBA00022723"/>
    </source>
</evidence>
<keyword evidence="2 4" id="KW-0863">Zinc-finger</keyword>
<dbReference type="PANTHER" id="PTHR11224:SF10">
    <property type="entry name" value="IP09428P-RELATED"/>
    <property type="match status" value="1"/>
</dbReference>
<dbReference type="InterPro" id="IPR000571">
    <property type="entry name" value="Znf_CCCH"/>
</dbReference>
<keyword evidence="3 4" id="KW-0862">Zinc</keyword>
<gene>
    <name evidence="6" type="ORF">RNJ44_03788</name>
</gene>
<comment type="caution">
    <text evidence="6">The sequence shown here is derived from an EMBL/GenBank/DDBJ whole genome shotgun (WGS) entry which is preliminary data.</text>
</comment>
<feature type="zinc finger region" description="C3H1-type" evidence="4">
    <location>
        <begin position="81"/>
        <end position="103"/>
    </location>
</feature>
<name>A0ABR4NXX1_9SACH</name>
<dbReference type="SMART" id="SM00356">
    <property type="entry name" value="ZnF_C3H1"/>
    <property type="match status" value="2"/>
</dbReference>
<dbReference type="PANTHER" id="PTHR11224">
    <property type="entry name" value="MAKORIN-RELATED"/>
    <property type="match status" value="1"/>
</dbReference>